<feature type="region of interest" description="Disordered" evidence="1">
    <location>
        <begin position="1"/>
        <end position="63"/>
    </location>
</feature>
<reference evidence="2 3" key="1">
    <citation type="submission" date="2023-10" db="EMBL/GenBank/DDBJ databases">
        <title>Draft genome sequence of Xylaria bambusicola isolate GMP-LS, the root and basal stem rot pathogen of sugarcane in Indonesia.</title>
        <authorList>
            <person name="Selvaraj P."/>
            <person name="Muralishankar V."/>
            <person name="Muruganantham S."/>
            <person name="Sp S."/>
            <person name="Haryani S."/>
            <person name="Lau K.J.X."/>
            <person name="Naqvi N.I."/>
        </authorList>
    </citation>
    <scope>NUCLEOTIDE SEQUENCE [LARGE SCALE GENOMIC DNA]</scope>
    <source>
        <strain evidence="2">GMP-LS</strain>
    </source>
</reference>
<dbReference type="Proteomes" id="UP001305414">
    <property type="component" value="Unassembled WGS sequence"/>
</dbReference>
<evidence type="ECO:0000313" key="3">
    <source>
        <dbReference type="Proteomes" id="UP001305414"/>
    </source>
</evidence>
<evidence type="ECO:0000313" key="2">
    <source>
        <dbReference type="EMBL" id="KAK5633922.1"/>
    </source>
</evidence>
<comment type="caution">
    <text evidence="2">The sequence shown here is derived from an EMBL/GenBank/DDBJ whole genome shotgun (WGS) entry which is preliminary data.</text>
</comment>
<feature type="compositionally biased region" description="Basic and acidic residues" evidence="1">
    <location>
        <begin position="51"/>
        <end position="63"/>
    </location>
</feature>
<sequence length="63" mass="6758">MNTIGGTPYAFRGQAAPVDDNEDNELNQETKTDTIDDHNSGRCGISGSKNGDTRSNDDLQRGS</sequence>
<evidence type="ECO:0000256" key="1">
    <source>
        <dbReference type="SAM" id="MobiDB-lite"/>
    </source>
</evidence>
<dbReference type="EMBL" id="JAWHQM010000037">
    <property type="protein sequence ID" value="KAK5633922.1"/>
    <property type="molecule type" value="Genomic_DNA"/>
</dbReference>
<accession>A0AAN7Z936</accession>
<proteinExistence type="predicted"/>
<keyword evidence="3" id="KW-1185">Reference proteome</keyword>
<gene>
    <name evidence="2" type="ORF">RRF57_009636</name>
</gene>
<feature type="compositionally biased region" description="Basic and acidic residues" evidence="1">
    <location>
        <begin position="28"/>
        <end position="40"/>
    </location>
</feature>
<name>A0AAN7Z936_9PEZI</name>
<organism evidence="2 3">
    <name type="scientific">Xylaria bambusicola</name>
    <dbReference type="NCBI Taxonomy" id="326684"/>
    <lineage>
        <taxon>Eukaryota</taxon>
        <taxon>Fungi</taxon>
        <taxon>Dikarya</taxon>
        <taxon>Ascomycota</taxon>
        <taxon>Pezizomycotina</taxon>
        <taxon>Sordariomycetes</taxon>
        <taxon>Xylariomycetidae</taxon>
        <taxon>Xylariales</taxon>
        <taxon>Xylariaceae</taxon>
        <taxon>Xylaria</taxon>
    </lineage>
</organism>
<dbReference type="AlphaFoldDB" id="A0AAN7Z936"/>
<protein>
    <submittedName>
        <fullName evidence="2">Uncharacterized protein</fullName>
    </submittedName>
</protein>